<dbReference type="EMBL" id="BMAT01003481">
    <property type="protein sequence ID" value="GFS26500.1"/>
    <property type="molecule type" value="Genomic_DNA"/>
</dbReference>
<protein>
    <submittedName>
        <fullName evidence="2">Halomucin</fullName>
    </submittedName>
</protein>
<evidence type="ECO:0000256" key="1">
    <source>
        <dbReference type="SAM" id="MobiDB-lite"/>
    </source>
</evidence>
<keyword evidence="3" id="KW-1185">Reference proteome</keyword>
<accession>A0AAV4JW52</accession>
<comment type="caution">
    <text evidence="2">The sequence shown here is derived from an EMBL/GenBank/DDBJ whole genome shotgun (WGS) entry which is preliminary data.</text>
</comment>
<feature type="region of interest" description="Disordered" evidence="1">
    <location>
        <begin position="123"/>
        <end position="178"/>
    </location>
</feature>
<proteinExistence type="predicted"/>
<organism evidence="2 3">
    <name type="scientific">Elysia marginata</name>
    <dbReference type="NCBI Taxonomy" id="1093978"/>
    <lineage>
        <taxon>Eukaryota</taxon>
        <taxon>Metazoa</taxon>
        <taxon>Spiralia</taxon>
        <taxon>Lophotrochozoa</taxon>
        <taxon>Mollusca</taxon>
        <taxon>Gastropoda</taxon>
        <taxon>Heterobranchia</taxon>
        <taxon>Euthyneura</taxon>
        <taxon>Panpulmonata</taxon>
        <taxon>Sacoglossa</taxon>
        <taxon>Placobranchoidea</taxon>
        <taxon>Plakobranchidae</taxon>
        <taxon>Elysia</taxon>
    </lineage>
</organism>
<sequence length="178" mass="20242">MDSSSDSFSGEECARGEPFQVNNRMMAQASRAFLAVPQDVRQPFFLVIEDEKLEQRVPEDDYDAEDEDSGDEDDNSRDESNESGLGDEEEEENIDDEMFRFLLHGDEWCLWCLAKKDCDNKFDCGNYDDDNDDDDGNNDDDDDDGNDGNDDDNNLDDDYGNDGNGDYDDDDVVDDDIE</sequence>
<feature type="region of interest" description="Disordered" evidence="1">
    <location>
        <begin position="48"/>
        <end position="94"/>
    </location>
</feature>
<dbReference type="AlphaFoldDB" id="A0AAV4JW52"/>
<feature type="compositionally biased region" description="Basic and acidic residues" evidence="1">
    <location>
        <begin position="49"/>
        <end position="59"/>
    </location>
</feature>
<name>A0AAV4JW52_9GAST</name>
<feature type="compositionally biased region" description="Acidic residues" evidence="1">
    <location>
        <begin position="126"/>
        <end position="178"/>
    </location>
</feature>
<gene>
    <name evidence="2" type="ORF">ElyMa_001720400</name>
</gene>
<evidence type="ECO:0000313" key="3">
    <source>
        <dbReference type="Proteomes" id="UP000762676"/>
    </source>
</evidence>
<feature type="compositionally biased region" description="Acidic residues" evidence="1">
    <location>
        <begin position="85"/>
        <end position="94"/>
    </location>
</feature>
<evidence type="ECO:0000313" key="2">
    <source>
        <dbReference type="EMBL" id="GFS26500.1"/>
    </source>
</evidence>
<feature type="compositionally biased region" description="Acidic residues" evidence="1">
    <location>
        <begin position="60"/>
        <end position="76"/>
    </location>
</feature>
<dbReference type="Proteomes" id="UP000762676">
    <property type="component" value="Unassembled WGS sequence"/>
</dbReference>
<reference evidence="2 3" key="1">
    <citation type="journal article" date="2021" name="Elife">
        <title>Chloroplast acquisition without the gene transfer in kleptoplastic sea slugs, Plakobranchus ocellatus.</title>
        <authorList>
            <person name="Maeda T."/>
            <person name="Takahashi S."/>
            <person name="Yoshida T."/>
            <person name="Shimamura S."/>
            <person name="Takaki Y."/>
            <person name="Nagai Y."/>
            <person name="Toyoda A."/>
            <person name="Suzuki Y."/>
            <person name="Arimoto A."/>
            <person name="Ishii H."/>
            <person name="Satoh N."/>
            <person name="Nishiyama T."/>
            <person name="Hasebe M."/>
            <person name="Maruyama T."/>
            <person name="Minagawa J."/>
            <person name="Obokata J."/>
            <person name="Shigenobu S."/>
        </authorList>
    </citation>
    <scope>NUCLEOTIDE SEQUENCE [LARGE SCALE GENOMIC DNA]</scope>
</reference>